<dbReference type="Gene3D" id="2.60.120.10">
    <property type="entry name" value="Jelly Rolls"/>
    <property type="match status" value="1"/>
</dbReference>
<name>A0A445N2T9_9BACT</name>
<dbReference type="InterPro" id="IPR014710">
    <property type="entry name" value="RmlC-like_jellyroll"/>
</dbReference>
<dbReference type="CDD" id="cd00038">
    <property type="entry name" value="CAP_ED"/>
    <property type="match status" value="1"/>
</dbReference>
<reference evidence="2" key="1">
    <citation type="submission" date="2018-01" db="EMBL/GenBank/DDBJ databases">
        <authorList>
            <person name="Regsiter A."/>
            <person name="William W."/>
        </authorList>
    </citation>
    <scope>NUCLEOTIDE SEQUENCE</scope>
    <source>
        <strain evidence="2">TRIP AH-1</strain>
    </source>
</reference>
<dbReference type="InterPro" id="IPR000595">
    <property type="entry name" value="cNMP-bd_dom"/>
</dbReference>
<proteinExistence type="predicted"/>
<feature type="domain" description="Cyclic nucleotide-binding" evidence="1">
    <location>
        <begin position="13"/>
        <end position="114"/>
    </location>
</feature>
<sequence>MDNSKKTLELHPFFEGMDPDLLDVMACCACHREYQPGQFIYREGDEADQALLIIEGKVCVEIFAAQRGSLVIQTLGPGDILGWSWLFPPFKRRFDARAIELTRAIALDGGVLRQKADEDHRLGYELLKRFSRLVVERLQATRLQIIDIYGKHI</sequence>
<dbReference type="AlphaFoldDB" id="A0A445N2T9"/>
<evidence type="ECO:0000259" key="1">
    <source>
        <dbReference type="PROSITE" id="PS50042"/>
    </source>
</evidence>
<evidence type="ECO:0000313" key="2">
    <source>
        <dbReference type="EMBL" id="SPD76019.1"/>
    </source>
</evidence>
<accession>A0A445N2T9</accession>
<gene>
    <name evidence="2" type="ORF">PITCH_A80014</name>
</gene>
<dbReference type="InterPro" id="IPR018490">
    <property type="entry name" value="cNMP-bd_dom_sf"/>
</dbReference>
<dbReference type="SMART" id="SM00100">
    <property type="entry name" value="cNMP"/>
    <property type="match status" value="1"/>
</dbReference>
<dbReference type="EMBL" id="OJIN01000225">
    <property type="protein sequence ID" value="SPD76019.1"/>
    <property type="molecule type" value="Genomic_DNA"/>
</dbReference>
<dbReference type="Pfam" id="PF00027">
    <property type="entry name" value="cNMP_binding"/>
    <property type="match status" value="1"/>
</dbReference>
<dbReference type="PROSITE" id="PS50042">
    <property type="entry name" value="CNMP_BINDING_3"/>
    <property type="match status" value="1"/>
</dbReference>
<organism evidence="2">
    <name type="scientific">uncultured Desulfobacterium sp</name>
    <dbReference type="NCBI Taxonomy" id="201089"/>
    <lineage>
        <taxon>Bacteria</taxon>
        <taxon>Pseudomonadati</taxon>
        <taxon>Thermodesulfobacteriota</taxon>
        <taxon>Desulfobacteria</taxon>
        <taxon>Desulfobacterales</taxon>
        <taxon>Desulfobacteriaceae</taxon>
        <taxon>Desulfobacterium</taxon>
        <taxon>environmental samples</taxon>
    </lineage>
</organism>
<protein>
    <submittedName>
        <fullName evidence="2">Transcriptional regulator, Crp/Fnr family</fullName>
    </submittedName>
</protein>
<dbReference type="SUPFAM" id="SSF51206">
    <property type="entry name" value="cAMP-binding domain-like"/>
    <property type="match status" value="1"/>
</dbReference>